<dbReference type="RefSeq" id="WP_273438077.1">
    <property type="nucleotide sequence ID" value="NZ_PKUN01000003.1"/>
</dbReference>
<dbReference type="EMBL" id="PKUN01000003">
    <property type="protein sequence ID" value="PLX62885.1"/>
    <property type="molecule type" value="Genomic_DNA"/>
</dbReference>
<feature type="domain" description="Histidine-specific methyltransferase SAM-dependent" evidence="3">
    <location>
        <begin position="18"/>
        <end position="316"/>
    </location>
</feature>
<organism evidence="4 5">
    <name type="scientific">Sedimenticola selenatireducens</name>
    <dbReference type="NCBI Taxonomy" id="191960"/>
    <lineage>
        <taxon>Bacteria</taxon>
        <taxon>Pseudomonadati</taxon>
        <taxon>Pseudomonadota</taxon>
        <taxon>Gammaproteobacteria</taxon>
        <taxon>Chromatiales</taxon>
        <taxon>Sedimenticolaceae</taxon>
        <taxon>Sedimenticola</taxon>
    </lineage>
</organism>
<accession>A0A2N6CZR7</accession>
<dbReference type="Proteomes" id="UP000235015">
    <property type="component" value="Unassembled WGS sequence"/>
</dbReference>
<keyword evidence="2 4" id="KW-0808">Transferase</keyword>
<dbReference type="GO" id="GO:0032259">
    <property type="term" value="P:methylation"/>
    <property type="evidence" value="ECO:0007669"/>
    <property type="project" value="UniProtKB-KW"/>
</dbReference>
<keyword evidence="1 4" id="KW-0489">Methyltransferase</keyword>
<dbReference type="InterPro" id="IPR019257">
    <property type="entry name" value="MeTrfase_dom"/>
</dbReference>
<dbReference type="GO" id="GO:0008168">
    <property type="term" value="F:methyltransferase activity"/>
    <property type="evidence" value="ECO:0007669"/>
    <property type="project" value="UniProtKB-KW"/>
</dbReference>
<dbReference type="SUPFAM" id="SSF53335">
    <property type="entry name" value="S-adenosyl-L-methionine-dependent methyltransferases"/>
    <property type="match status" value="1"/>
</dbReference>
<dbReference type="PIRSF" id="PIRSF018005">
    <property type="entry name" value="UCP018005"/>
    <property type="match status" value="1"/>
</dbReference>
<evidence type="ECO:0000313" key="5">
    <source>
        <dbReference type="Proteomes" id="UP000235015"/>
    </source>
</evidence>
<proteinExistence type="predicted"/>
<name>A0A2N6CZR7_9GAMM</name>
<evidence type="ECO:0000313" key="4">
    <source>
        <dbReference type="EMBL" id="PLX62885.1"/>
    </source>
</evidence>
<sequence length="318" mass="35626">MAKRITFHDHKPKALSLQEAVIQGFLGKPKSIPPKFFYDERGSALFAAICEQPEYYPPDIEQAMLGRLAEEIAELTGTGRVIFEPGAGSAAKIRLLLDALKPTAYVPMDISCEFLKEAACALVDEFPWLPVHATCVDFTHSLPIPESVPTGPRLAFFPGSSIGNFTPETACQFLAMVHDKIGRDGMLLIGVDTKKDPRILDAAYNDAAGVTAAFNLNLLHRIRNETGIECNPQNFEHRAFYNGDQGRVEMHLVSRCRQTLRLNGYRFEFGEGETVHTENSYKYTPEEFIALTANVGLDLQQFWLCEQDLFALYLFRSR</sequence>
<gene>
    <name evidence="4" type="primary">egtD</name>
    <name evidence="4" type="ORF">C0630_04795</name>
</gene>
<dbReference type="InterPro" id="IPR029063">
    <property type="entry name" value="SAM-dependent_MTases_sf"/>
</dbReference>
<dbReference type="STRING" id="1111735.GCA_000428045_04079"/>
<evidence type="ECO:0000256" key="2">
    <source>
        <dbReference type="ARBA" id="ARBA00022679"/>
    </source>
</evidence>
<dbReference type="InterPro" id="IPR035094">
    <property type="entry name" value="EgtD"/>
</dbReference>
<dbReference type="PANTHER" id="PTHR43397:SF1">
    <property type="entry name" value="ERGOTHIONEINE BIOSYNTHESIS PROTEIN 1"/>
    <property type="match status" value="1"/>
</dbReference>
<dbReference type="AlphaFoldDB" id="A0A2N6CZR7"/>
<evidence type="ECO:0000259" key="3">
    <source>
        <dbReference type="Pfam" id="PF10017"/>
    </source>
</evidence>
<evidence type="ECO:0000256" key="1">
    <source>
        <dbReference type="ARBA" id="ARBA00022603"/>
    </source>
</evidence>
<dbReference type="Gene3D" id="3.40.50.150">
    <property type="entry name" value="Vaccinia Virus protein VP39"/>
    <property type="match status" value="1"/>
</dbReference>
<dbReference type="InterPro" id="IPR017804">
    <property type="entry name" value="MeTrfase_EgtD-like"/>
</dbReference>
<dbReference type="Pfam" id="PF10017">
    <property type="entry name" value="Methyltransf_33"/>
    <property type="match status" value="1"/>
</dbReference>
<dbReference type="NCBIfam" id="TIGR03438">
    <property type="entry name" value="egtD_ergothio"/>
    <property type="match status" value="1"/>
</dbReference>
<reference evidence="4 5" key="1">
    <citation type="submission" date="2017-11" db="EMBL/GenBank/DDBJ databases">
        <title>Genome-resolved metagenomics identifies genetic mobility, metabolic interactions, and unexpected diversity in perchlorate-reducing communities.</title>
        <authorList>
            <person name="Barnum T.P."/>
            <person name="Figueroa I.A."/>
            <person name="Carlstrom C.I."/>
            <person name="Lucas L.N."/>
            <person name="Engelbrektson A.L."/>
            <person name="Coates J.D."/>
        </authorList>
    </citation>
    <scope>NUCLEOTIDE SEQUENCE [LARGE SCALE GENOMIC DNA]</scope>
    <source>
        <strain evidence="4">BM301</strain>
    </source>
</reference>
<comment type="caution">
    <text evidence="4">The sequence shown here is derived from an EMBL/GenBank/DDBJ whole genome shotgun (WGS) entry which is preliminary data.</text>
</comment>
<dbReference type="InterPro" id="IPR051128">
    <property type="entry name" value="EgtD_Methyltrsf_superfamily"/>
</dbReference>
<dbReference type="PANTHER" id="PTHR43397">
    <property type="entry name" value="ERGOTHIONEINE BIOSYNTHESIS PROTEIN 1"/>
    <property type="match status" value="1"/>
</dbReference>
<protein>
    <submittedName>
        <fullName evidence="4">L-histidine N(Alpha)-methyltransferase</fullName>
    </submittedName>
</protein>